<evidence type="ECO:0000256" key="1">
    <source>
        <dbReference type="ARBA" id="ARBA00001668"/>
    </source>
</evidence>
<dbReference type="GO" id="GO:0140078">
    <property type="term" value="F:class I DNA-(apurinic or apyrimidinic site) endonuclease activity"/>
    <property type="evidence" value="ECO:0007669"/>
    <property type="project" value="UniProtKB-EC"/>
</dbReference>
<dbReference type="SMART" id="SM01232">
    <property type="entry name" value="H2TH"/>
    <property type="match status" value="1"/>
</dbReference>
<evidence type="ECO:0000256" key="6">
    <source>
        <dbReference type="ARBA" id="ARBA00022763"/>
    </source>
</evidence>
<feature type="domain" description="Formamidopyrimidine-DNA glycosylase catalytic" evidence="18">
    <location>
        <begin position="2"/>
        <end position="131"/>
    </location>
</feature>
<reference evidence="19 20" key="1">
    <citation type="journal article" date="2016" name="Nat. Commun.">
        <title>Thousands of microbial genomes shed light on interconnected biogeochemical processes in an aquifer system.</title>
        <authorList>
            <person name="Anantharaman K."/>
            <person name="Brown C.T."/>
            <person name="Hug L.A."/>
            <person name="Sharon I."/>
            <person name="Castelle C.J."/>
            <person name="Probst A.J."/>
            <person name="Thomas B.C."/>
            <person name="Singh A."/>
            <person name="Wilkins M.J."/>
            <person name="Karaoz U."/>
            <person name="Brodie E.L."/>
            <person name="Williams K.H."/>
            <person name="Hubbard S.S."/>
            <person name="Banfield J.F."/>
        </authorList>
    </citation>
    <scope>NUCLEOTIDE SEQUENCE [LARGE SCALE GENOMIC DNA]</scope>
</reference>
<keyword evidence="8" id="KW-0378">Hydrolase</keyword>
<dbReference type="Pfam" id="PF06827">
    <property type="entry name" value="zf-FPG_IleRS"/>
    <property type="match status" value="1"/>
</dbReference>
<evidence type="ECO:0000256" key="2">
    <source>
        <dbReference type="ARBA" id="ARBA00001947"/>
    </source>
</evidence>
<dbReference type="InterPro" id="IPR015886">
    <property type="entry name" value="H2TH_FPG"/>
</dbReference>
<keyword evidence="10" id="KW-0238">DNA-binding</keyword>
<dbReference type="SUPFAM" id="SSF46946">
    <property type="entry name" value="S13-like H2TH domain"/>
    <property type="match status" value="1"/>
</dbReference>
<dbReference type="NCBIfam" id="TIGR00577">
    <property type="entry name" value="fpg"/>
    <property type="match status" value="1"/>
</dbReference>
<feature type="domain" description="FPG-type" evidence="17">
    <location>
        <begin position="256"/>
        <end position="290"/>
    </location>
</feature>
<evidence type="ECO:0000256" key="9">
    <source>
        <dbReference type="ARBA" id="ARBA00022833"/>
    </source>
</evidence>
<keyword evidence="12" id="KW-0456">Lyase</keyword>
<evidence type="ECO:0000256" key="16">
    <source>
        <dbReference type="PROSITE-ProRule" id="PRU00391"/>
    </source>
</evidence>
<dbReference type="Pfam" id="PF06831">
    <property type="entry name" value="H2TH"/>
    <property type="match status" value="1"/>
</dbReference>
<dbReference type="SUPFAM" id="SSF81624">
    <property type="entry name" value="N-terminal domain of MutM-like DNA repair proteins"/>
    <property type="match status" value="1"/>
</dbReference>
<comment type="subunit">
    <text evidence="4">Monomer.</text>
</comment>
<evidence type="ECO:0000259" key="18">
    <source>
        <dbReference type="PROSITE" id="PS51068"/>
    </source>
</evidence>
<evidence type="ECO:0000256" key="8">
    <source>
        <dbReference type="ARBA" id="ARBA00022801"/>
    </source>
</evidence>
<comment type="catalytic activity">
    <reaction evidence="1">
        <text>Hydrolysis of DNA containing ring-opened 7-methylguanine residues, releasing 2,6-diamino-4-hydroxy-5-(N-methyl)formamidopyrimidine.</text>
        <dbReference type="EC" id="3.2.2.23"/>
    </reaction>
</comment>
<protein>
    <submittedName>
        <fullName evidence="19">DNA-formamidopyrimidine glycosylase</fullName>
    </submittedName>
</protein>
<keyword evidence="14" id="KW-0326">Glycosidase</keyword>
<organism evidence="19 20">
    <name type="scientific">Candidatus Azambacteria bacterium RIFCSPLOWO2_01_FULL_46_26</name>
    <dbReference type="NCBI Taxonomy" id="1797299"/>
    <lineage>
        <taxon>Bacteria</taxon>
        <taxon>Candidatus Azamiibacteriota</taxon>
    </lineage>
</organism>
<evidence type="ECO:0000256" key="5">
    <source>
        <dbReference type="ARBA" id="ARBA00022723"/>
    </source>
</evidence>
<dbReference type="InterPro" id="IPR020629">
    <property type="entry name" value="FPG_Glyclase"/>
</dbReference>
<keyword evidence="5" id="KW-0479">Metal-binding</keyword>
<dbReference type="GO" id="GO:0006284">
    <property type="term" value="P:base-excision repair"/>
    <property type="evidence" value="ECO:0007669"/>
    <property type="project" value="InterPro"/>
</dbReference>
<dbReference type="InterPro" id="IPR010979">
    <property type="entry name" value="Ribosomal_uS13-like_H2TH"/>
</dbReference>
<evidence type="ECO:0000256" key="13">
    <source>
        <dbReference type="ARBA" id="ARBA00023268"/>
    </source>
</evidence>
<gene>
    <name evidence="19" type="ORF">A3A25_00440</name>
</gene>
<dbReference type="AlphaFoldDB" id="A0A1F5C7T6"/>
<dbReference type="SUPFAM" id="SSF57716">
    <property type="entry name" value="Glucocorticoid receptor-like (DNA-binding domain)"/>
    <property type="match status" value="1"/>
</dbReference>
<proteinExistence type="inferred from homology"/>
<dbReference type="Proteomes" id="UP000178969">
    <property type="component" value="Unassembled WGS sequence"/>
</dbReference>
<keyword evidence="9" id="KW-0862">Zinc</keyword>
<keyword evidence="13" id="KW-0511">Multifunctional enzyme</keyword>
<dbReference type="PANTHER" id="PTHR22993:SF9">
    <property type="entry name" value="FORMAMIDOPYRIMIDINE-DNA GLYCOSYLASE"/>
    <property type="match status" value="1"/>
</dbReference>
<dbReference type="Gene3D" id="3.20.190.10">
    <property type="entry name" value="MutM-like, N-terminal"/>
    <property type="match status" value="1"/>
</dbReference>
<comment type="caution">
    <text evidence="19">The sequence shown here is derived from an EMBL/GenBank/DDBJ whole genome shotgun (WGS) entry which is preliminary data.</text>
</comment>
<dbReference type="InterPro" id="IPR012319">
    <property type="entry name" value="FPG_cat"/>
</dbReference>
<dbReference type="STRING" id="1797299.A3A25_00440"/>
<evidence type="ECO:0000256" key="7">
    <source>
        <dbReference type="ARBA" id="ARBA00022771"/>
    </source>
</evidence>
<dbReference type="PROSITE" id="PS51068">
    <property type="entry name" value="FPG_CAT"/>
    <property type="match status" value="1"/>
</dbReference>
<evidence type="ECO:0000313" key="20">
    <source>
        <dbReference type="Proteomes" id="UP000178969"/>
    </source>
</evidence>
<dbReference type="FunFam" id="1.10.8.50:FF:000003">
    <property type="entry name" value="Formamidopyrimidine-DNA glycosylase"/>
    <property type="match status" value="1"/>
</dbReference>
<keyword evidence="7 16" id="KW-0863">Zinc-finger</keyword>
<dbReference type="GO" id="GO:0034039">
    <property type="term" value="F:8-oxo-7,8-dihydroguanine DNA N-glycosylase activity"/>
    <property type="evidence" value="ECO:0007669"/>
    <property type="project" value="TreeGrafter"/>
</dbReference>
<sequence>MPELPEVETIVRDLKKKIVGRKIIDVWTDWPKTVKFPKKMDKFKREIIGRKIEKIERRGKNILIFLSGGKLLLVHQKLTGHLLVGRWKIEDNIPRPLMKGALEDKVNNYIHFIFFLDDENQLALSDLRKFAKIMAGAEDEIKKFPDLKNLGSEPLDKKFTFERFKDRFSGKKGKIKQVLMNQKIIAGIGNIYSDEILWQAGVYPLKEVQKLKENELKAIYRSMRDIFKKAIGLRGDSMSDFRDTAGRKGRYQEFHKAYQRTGEPCFRDGTTIKRFKLGGRSGHYCPTCQRLTNN</sequence>
<evidence type="ECO:0000256" key="14">
    <source>
        <dbReference type="ARBA" id="ARBA00023295"/>
    </source>
</evidence>
<evidence type="ECO:0000256" key="4">
    <source>
        <dbReference type="ARBA" id="ARBA00011245"/>
    </source>
</evidence>
<dbReference type="InterPro" id="IPR010663">
    <property type="entry name" value="Znf_FPG/IleRS"/>
</dbReference>
<evidence type="ECO:0000256" key="3">
    <source>
        <dbReference type="ARBA" id="ARBA00009409"/>
    </source>
</evidence>
<evidence type="ECO:0000256" key="11">
    <source>
        <dbReference type="ARBA" id="ARBA00023204"/>
    </source>
</evidence>
<dbReference type="PANTHER" id="PTHR22993">
    <property type="entry name" value="FORMAMIDOPYRIMIDINE-DNA GLYCOSYLASE"/>
    <property type="match status" value="1"/>
</dbReference>
<dbReference type="GO" id="GO:0003684">
    <property type="term" value="F:damaged DNA binding"/>
    <property type="evidence" value="ECO:0007669"/>
    <property type="project" value="InterPro"/>
</dbReference>
<keyword evidence="6" id="KW-0227">DNA damage</keyword>
<dbReference type="InterPro" id="IPR035937">
    <property type="entry name" value="FPG_N"/>
</dbReference>
<dbReference type="NCBIfam" id="NF002211">
    <property type="entry name" value="PRK01103.1"/>
    <property type="match status" value="1"/>
</dbReference>
<dbReference type="GO" id="GO:0008270">
    <property type="term" value="F:zinc ion binding"/>
    <property type="evidence" value="ECO:0007669"/>
    <property type="project" value="UniProtKB-KW"/>
</dbReference>
<comment type="catalytic activity">
    <reaction evidence="15">
        <text>2'-deoxyribonucleotide-(2'-deoxyribose 5'-phosphate)-2'-deoxyribonucleotide-DNA = a 3'-end 2'-deoxyribonucleotide-(2,3-dehydro-2,3-deoxyribose 5'-phosphate)-DNA + a 5'-end 5'-phospho-2'-deoxyribonucleoside-DNA + H(+)</text>
        <dbReference type="Rhea" id="RHEA:66592"/>
        <dbReference type="Rhea" id="RHEA-COMP:13180"/>
        <dbReference type="Rhea" id="RHEA-COMP:16897"/>
        <dbReference type="Rhea" id="RHEA-COMP:17067"/>
        <dbReference type="ChEBI" id="CHEBI:15378"/>
        <dbReference type="ChEBI" id="CHEBI:136412"/>
        <dbReference type="ChEBI" id="CHEBI:157695"/>
        <dbReference type="ChEBI" id="CHEBI:167181"/>
        <dbReference type="EC" id="4.2.99.18"/>
    </reaction>
</comment>
<evidence type="ECO:0000256" key="12">
    <source>
        <dbReference type="ARBA" id="ARBA00023239"/>
    </source>
</evidence>
<accession>A0A1F5C7T6</accession>
<dbReference type="InterPro" id="IPR000214">
    <property type="entry name" value="Znf_DNA_glyclase/AP_lyase"/>
</dbReference>
<dbReference type="EMBL" id="MEYT01000021">
    <property type="protein sequence ID" value="OGD38904.1"/>
    <property type="molecule type" value="Genomic_DNA"/>
</dbReference>
<dbReference type="SMART" id="SM00898">
    <property type="entry name" value="Fapy_DNA_glyco"/>
    <property type="match status" value="1"/>
</dbReference>
<dbReference type="PROSITE" id="PS51066">
    <property type="entry name" value="ZF_FPG_2"/>
    <property type="match status" value="1"/>
</dbReference>
<comment type="cofactor">
    <cofactor evidence="2">
        <name>Zn(2+)</name>
        <dbReference type="ChEBI" id="CHEBI:29105"/>
    </cofactor>
</comment>
<evidence type="ECO:0000313" key="19">
    <source>
        <dbReference type="EMBL" id="OGD38904.1"/>
    </source>
</evidence>
<evidence type="ECO:0000256" key="10">
    <source>
        <dbReference type="ARBA" id="ARBA00023125"/>
    </source>
</evidence>
<dbReference type="Gene3D" id="1.10.8.50">
    <property type="match status" value="1"/>
</dbReference>
<evidence type="ECO:0000259" key="17">
    <source>
        <dbReference type="PROSITE" id="PS51066"/>
    </source>
</evidence>
<dbReference type="CDD" id="cd08966">
    <property type="entry name" value="EcFpg-like_N"/>
    <property type="match status" value="1"/>
</dbReference>
<name>A0A1F5C7T6_9BACT</name>
<comment type="similarity">
    <text evidence="3">Belongs to the FPG family.</text>
</comment>
<dbReference type="Pfam" id="PF01149">
    <property type="entry name" value="Fapy_DNA_glyco"/>
    <property type="match status" value="1"/>
</dbReference>
<evidence type="ECO:0000256" key="15">
    <source>
        <dbReference type="ARBA" id="ARBA00044632"/>
    </source>
</evidence>
<keyword evidence="11" id="KW-0234">DNA repair</keyword>